<dbReference type="RefSeq" id="WP_271987314.1">
    <property type="nucleotide sequence ID" value="NZ_JAQMFS010000057.1"/>
</dbReference>
<dbReference type="AlphaFoldDB" id="A0AAW6B6R7"/>
<reference evidence="3" key="1">
    <citation type="submission" date="2023-08" db="EMBL/GenBank/DDBJ databases">
        <title>Dental plaque isolates bound by oral lectin ZG16B.</title>
        <authorList>
            <person name="Ghosh S."/>
        </authorList>
    </citation>
    <scope>NUCLEOTIDE SEQUENCE</scope>
    <source>
        <strain evidence="3">DP3_5B</strain>
    </source>
</reference>
<dbReference type="PANTHER" id="PTHR33434:SF8">
    <property type="entry name" value="DEGV DOMAIN-CONTAINING PROTEIN SPR1019"/>
    <property type="match status" value="1"/>
</dbReference>
<dbReference type="InterPro" id="IPR003797">
    <property type="entry name" value="DegV"/>
</dbReference>
<organism evidence="3 4">
    <name type="scientific">Gemella haemolysans</name>
    <dbReference type="NCBI Taxonomy" id="1379"/>
    <lineage>
        <taxon>Bacteria</taxon>
        <taxon>Bacillati</taxon>
        <taxon>Bacillota</taxon>
        <taxon>Bacilli</taxon>
        <taxon>Bacillales</taxon>
        <taxon>Gemellaceae</taxon>
        <taxon>Gemella</taxon>
    </lineage>
</organism>
<comment type="function">
    <text evidence="1">May bind long-chain fatty acids, such as palmitate, and may play a role in lipid transport or fatty acid metabolism.</text>
</comment>
<dbReference type="GO" id="GO:0008289">
    <property type="term" value="F:lipid binding"/>
    <property type="evidence" value="ECO:0007669"/>
    <property type="project" value="UniProtKB-KW"/>
</dbReference>
<dbReference type="InterPro" id="IPR050270">
    <property type="entry name" value="DegV_domain_contain"/>
</dbReference>
<comment type="caution">
    <text evidence="3">The sequence shown here is derived from an EMBL/GenBank/DDBJ whole genome shotgun (WGS) entry which is preliminary data.</text>
</comment>
<dbReference type="NCBIfam" id="TIGR00762">
    <property type="entry name" value="DegV"/>
    <property type="match status" value="1"/>
</dbReference>
<dbReference type="EMBL" id="JAQMFS010000057">
    <property type="protein sequence ID" value="MDB6186054.1"/>
    <property type="molecule type" value="Genomic_DNA"/>
</dbReference>
<dbReference type="PANTHER" id="PTHR33434">
    <property type="entry name" value="DEGV DOMAIN-CONTAINING PROTEIN DR_1986-RELATED"/>
    <property type="match status" value="1"/>
</dbReference>
<keyword evidence="2" id="KW-0446">Lipid-binding</keyword>
<protein>
    <submittedName>
        <fullName evidence="3">DegV family protein</fullName>
    </submittedName>
</protein>
<dbReference type="PROSITE" id="PS51482">
    <property type="entry name" value="DEGV"/>
    <property type="match status" value="1"/>
</dbReference>
<evidence type="ECO:0000313" key="4">
    <source>
        <dbReference type="Proteomes" id="UP001212217"/>
    </source>
</evidence>
<evidence type="ECO:0000256" key="2">
    <source>
        <dbReference type="ARBA" id="ARBA00023121"/>
    </source>
</evidence>
<dbReference type="Gene3D" id="3.30.1180.10">
    <property type="match status" value="1"/>
</dbReference>
<dbReference type="Proteomes" id="UP001212217">
    <property type="component" value="Unassembled WGS sequence"/>
</dbReference>
<name>A0AAW6B6R7_9BACL</name>
<evidence type="ECO:0000313" key="3">
    <source>
        <dbReference type="EMBL" id="MDB6186054.1"/>
    </source>
</evidence>
<accession>A0AAW6B6R7</accession>
<gene>
    <name evidence="3" type="ORF">PNO30_04560</name>
</gene>
<sequence length="279" mass="31276">MEKVKIIIDSSSDLTFDEIEKYNVDVIPLTINIDGNEYDYRTISNDEYIERMRTATTFSTSQPAIGKFLEAYERWTKEGYKIIVLTLSSALSGTYNTAVTASSEFEGVYVVDSKTTTRGMVFLLKECLKQLEEQVAIETIVESLREKAKNILTYVTIDKLDNLVKGGRLSKSQALIGGLLNIKVLTQLKETELVALDKVRGKKKLVQTLIKHIEEDKQGKTIKSISLPNSLADEYVALIKSELKETFGYEVKEDEIFTTTPIISTHTGENAVGILVELV</sequence>
<dbReference type="Pfam" id="PF02645">
    <property type="entry name" value="DegV"/>
    <property type="match status" value="1"/>
</dbReference>
<proteinExistence type="predicted"/>
<evidence type="ECO:0000256" key="1">
    <source>
        <dbReference type="ARBA" id="ARBA00003238"/>
    </source>
</evidence>
<dbReference type="InterPro" id="IPR043168">
    <property type="entry name" value="DegV_C"/>
</dbReference>
<dbReference type="SUPFAM" id="SSF82549">
    <property type="entry name" value="DAK1/DegV-like"/>
    <property type="match status" value="1"/>
</dbReference>
<dbReference type="Gene3D" id="3.40.50.10170">
    <property type="match status" value="1"/>
</dbReference>